<comment type="caution">
    <text evidence="2">The sequence shown here is derived from an EMBL/GenBank/DDBJ whole genome shotgun (WGS) entry which is preliminary data.</text>
</comment>
<evidence type="ECO:0000256" key="1">
    <source>
        <dbReference type="SAM" id="MobiDB-lite"/>
    </source>
</evidence>
<feature type="region of interest" description="Disordered" evidence="1">
    <location>
        <begin position="406"/>
        <end position="430"/>
    </location>
</feature>
<feature type="region of interest" description="Disordered" evidence="1">
    <location>
        <begin position="170"/>
        <end position="191"/>
    </location>
</feature>
<feature type="compositionally biased region" description="Basic and acidic residues" evidence="1">
    <location>
        <begin position="406"/>
        <end position="415"/>
    </location>
</feature>
<reference evidence="2 3" key="1">
    <citation type="submission" date="2024-03" db="EMBL/GenBank/DDBJ databases">
        <title>A high-quality draft genome sequence of Diaporthe vaccinii, a causative agent of upright dieback and viscid rot disease in cranberry plants.</title>
        <authorList>
            <person name="Sarrasin M."/>
            <person name="Lang B.F."/>
            <person name="Burger G."/>
        </authorList>
    </citation>
    <scope>NUCLEOTIDE SEQUENCE [LARGE SCALE GENOMIC DNA]</scope>
    <source>
        <strain evidence="2 3">IS7</strain>
    </source>
</reference>
<feature type="region of interest" description="Disordered" evidence="1">
    <location>
        <begin position="457"/>
        <end position="483"/>
    </location>
</feature>
<dbReference type="Proteomes" id="UP001600888">
    <property type="component" value="Unassembled WGS sequence"/>
</dbReference>
<dbReference type="EMBL" id="JBAWTH010000024">
    <property type="protein sequence ID" value="KAL2286416.1"/>
    <property type="molecule type" value="Genomic_DNA"/>
</dbReference>
<organism evidence="2 3">
    <name type="scientific">Diaporthe vaccinii</name>
    <dbReference type="NCBI Taxonomy" id="105482"/>
    <lineage>
        <taxon>Eukaryota</taxon>
        <taxon>Fungi</taxon>
        <taxon>Dikarya</taxon>
        <taxon>Ascomycota</taxon>
        <taxon>Pezizomycotina</taxon>
        <taxon>Sordariomycetes</taxon>
        <taxon>Sordariomycetidae</taxon>
        <taxon>Diaporthales</taxon>
        <taxon>Diaporthaceae</taxon>
        <taxon>Diaporthe</taxon>
        <taxon>Diaporthe eres species complex</taxon>
    </lineage>
</organism>
<feature type="region of interest" description="Disordered" evidence="1">
    <location>
        <begin position="344"/>
        <end position="373"/>
    </location>
</feature>
<keyword evidence="3" id="KW-1185">Reference proteome</keyword>
<evidence type="ECO:0000313" key="3">
    <source>
        <dbReference type="Proteomes" id="UP001600888"/>
    </source>
</evidence>
<gene>
    <name evidence="2" type="ORF">FJTKL_06800</name>
</gene>
<accession>A0ABR4EVD1</accession>
<evidence type="ECO:0000313" key="2">
    <source>
        <dbReference type="EMBL" id="KAL2286416.1"/>
    </source>
</evidence>
<name>A0ABR4EVD1_9PEZI</name>
<feature type="compositionally biased region" description="Basic and acidic residues" evidence="1">
    <location>
        <begin position="344"/>
        <end position="361"/>
    </location>
</feature>
<proteinExistence type="predicted"/>
<protein>
    <submittedName>
        <fullName evidence="2">Uncharacterized protein</fullName>
    </submittedName>
</protein>
<sequence length="483" mass="53678">MKKGTRGIRGLDPHGRHELFASSELQNLLEPLKAPPSPQDLVLGFDAVASTISGLGLKGVSCWTALSLGDRVAAWPGRERGCPTLLKHTHFTSLPRFPSFSRRSIHDLHIVQGDSPDGLTRLWGYRRIPFPKLAKQKICLWKGRTKLGVMAMPKVMSEYLGPGKLLSWRPSDEVSNGWDSRSRRKAGDNKGEVSVKPVEDVLDYGIVSISRPMPSKKFYTSLGNKEDGLHNVILRCNHPPTASSERTTLAGAYHLLGSPTYGARHPVKFHVRLPPEDLSHHRVQWAVRNRVDLHPEVIMRAMPEGVRCTTFPRIRTDGWNLIWSCVAQHYDPLARQVARAARHLQGEEGKAKGPSAKEARSRPKLSGETADEAELKEKFERALGKAVKKLRTLIRANHEKDLRKAVQRRLEKDPGSPHAPLPEETARMKKRMEAAIERAAPKVRASVEYDFGIEPAPAAVVEDDPVGESEGVVSSKKTRGKPS</sequence>